<dbReference type="PANTHER" id="PTHR10241">
    <property type="entry name" value="LETHAL 2 GIANT LARVAE PROTEIN"/>
    <property type="match status" value="1"/>
</dbReference>
<dbReference type="InterPro" id="IPR001680">
    <property type="entry name" value="WD40_rpt"/>
</dbReference>
<dbReference type="EMBL" id="UYSG01001689">
    <property type="protein sequence ID" value="VDL49116.1"/>
    <property type="molecule type" value="Genomic_DNA"/>
</dbReference>
<dbReference type="GO" id="GO:0005886">
    <property type="term" value="C:plasma membrane"/>
    <property type="evidence" value="ECO:0007669"/>
    <property type="project" value="TreeGrafter"/>
</dbReference>
<dbReference type="GO" id="GO:0031201">
    <property type="term" value="C:SNARE complex"/>
    <property type="evidence" value="ECO:0007669"/>
    <property type="project" value="TreeGrafter"/>
</dbReference>
<dbReference type="GO" id="GO:0045159">
    <property type="term" value="F:myosin II binding"/>
    <property type="evidence" value="ECO:0007669"/>
    <property type="project" value="TreeGrafter"/>
</dbReference>
<dbReference type="PROSITE" id="PS50082">
    <property type="entry name" value="WD_REPEATS_2"/>
    <property type="match status" value="1"/>
</dbReference>
<gene>
    <name evidence="6" type="ORF">HDID_LOCUS4426</name>
</gene>
<dbReference type="GO" id="GO:0019905">
    <property type="term" value="F:syntaxin binding"/>
    <property type="evidence" value="ECO:0007669"/>
    <property type="project" value="TreeGrafter"/>
</dbReference>
<protein>
    <submittedName>
        <fullName evidence="8">LLGL domain-containing protein</fullName>
    </submittedName>
</protein>
<dbReference type="PANTHER" id="PTHR10241:SF25">
    <property type="entry name" value="TOMOSYN, ISOFORM C"/>
    <property type="match status" value="1"/>
</dbReference>
<dbReference type="STRING" id="6216.A0A0R3SHL3"/>
<feature type="region of interest" description="Disordered" evidence="4">
    <location>
        <begin position="211"/>
        <end position="233"/>
    </location>
</feature>
<dbReference type="Pfam" id="PF08366">
    <property type="entry name" value="LLGL"/>
    <property type="match status" value="1"/>
</dbReference>
<comment type="similarity">
    <text evidence="1">Belongs to the WD repeat L(2)GL family.</text>
</comment>
<dbReference type="InterPro" id="IPR015943">
    <property type="entry name" value="WD40/YVTN_repeat-like_dom_sf"/>
</dbReference>
<sequence length="284" mass="31232">MVIPPTVTFIKRLYSFCWHWEGKGFISAHSSGTIVTWALNQPKQPQSVICPHAGEEEVPDSSQYAFESIRCVQWLPSKNGETMIVFAGGSRRDCLDAVIDGDEDEFTTSSITIMRGKRLAVMQMDFPVVTFTTLCNSPYFNEACDPYAIAVLLQQDLVLVDLLSNGYPSFENPYPMDIAVSPVTACHYVVECPADLVPAFYAVGSRGKRAAASSRSNNQESGVESQASGTNSDSFSLRKWPIDGGEWGTNLCSYQELIITGHADGSVRFWDASGGESFRPFYPS</sequence>
<reference evidence="6 7" key="2">
    <citation type="submission" date="2018-11" db="EMBL/GenBank/DDBJ databases">
        <authorList>
            <consortium name="Pathogen Informatics"/>
        </authorList>
    </citation>
    <scope>NUCLEOTIDE SEQUENCE [LARGE SCALE GENOMIC DNA]</scope>
</reference>
<evidence type="ECO:0000313" key="7">
    <source>
        <dbReference type="Proteomes" id="UP000274504"/>
    </source>
</evidence>
<name>A0A0R3SHL3_HYMDI</name>
<reference evidence="8" key="1">
    <citation type="submission" date="2017-02" db="UniProtKB">
        <authorList>
            <consortium name="WormBaseParasite"/>
        </authorList>
    </citation>
    <scope>IDENTIFICATION</scope>
</reference>
<feature type="compositionally biased region" description="Polar residues" evidence="4">
    <location>
        <begin position="217"/>
        <end position="233"/>
    </location>
</feature>
<evidence type="ECO:0000256" key="3">
    <source>
        <dbReference type="PROSITE-ProRule" id="PRU00221"/>
    </source>
</evidence>
<dbReference type="SUPFAM" id="SSF50978">
    <property type="entry name" value="WD40 repeat-like"/>
    <property type="match status" value="1"/>
</dbReference>
<keyword evidence="3" id="KW-0853">WD repeat</keyword>
<dbReference type="AlphaFoldDB" id="A0A0R3SHL3"/>
<feature type="repeat" description="WD" evidence="3">
    <location>
        <begin position="257"/>
        <end position="280"/>
    </location>
</feature>
<dbReference type="OrthoDB" id="19944at2759"/>
<dbReference type="InterPro" id="IPR036322">
    <property type="entry name" value="WD40_repeat_dom_sf"/>
</dbReference>
<proteinExistence type="inferred from homology"/>
<keyword evidence="2" id="KW-0268">Exocytosis</keyword>
<evidence type="ECO:0000313" key="8">
    <source>
        <dbReference type="WBParaSite" id="HDID_0000442801-mRNA-1"/>
    </source>
</evidence>
<dbReference type="WBParaSite" id="HDID_0000442801-mRNA-1">
    <property type="protein sequence ID" value="HDID_0000442801-mRNA-1"/>
    <property type="gene ID" value="HDID_0000442801"/>
</dbReference>
<feature type="domain" description="Lethal giant larvae homologue 2" evidence="5">
    <location>
        <begin position="68"/>
        <end position="168"/>
    </location>
</feature>
<accession>A0A0R3SHL3</accession>
<evidence type="ECO:0000256" key="4">
    <source>
        <dbReference type="SAM" id="MobiDB-lite"/>
    </source>
</evidence>
<dbReference type="GO" id="GO:0005096">
    <property type="term" value="F:GTPase activator activity"/>
    <property type="evidence" value="ECO:0007669"/>
    <property type="project" value="TreeGrafter"/>
</dbReference>
<evidence type="ECO:0000256" key="2">
    <source>
        <dbReference type="ARBA" id="ARBA00022483"/>
    </source>
</evidence>
<dbReference type="Gene3D" id="2.130.10.10">
    <property type="entry name" value="YVTN repeat-like/Quinoprotein amine dehydrogenase"/>
    <property type="match status" value="1"/>
</dbReference>
<dbReference type="GO" id="GO:0006887">
    <property type="term" value="P:exocytosis"/>
    <property type="evidence" value="ECO:0007669"/>
    <property type="project" value="UniProtKB-KW"/>
</dbReference>
<evidence type="ECO:0000259" key="5">
    <source>
        <dbReference type="Pfam" id="PF08366"/>
    </source>
</evidence>
<dbReference type="GO" id="GO:0006893">
    <property type="term" value="P:Golgi to plasma membrane transport"/>
    <property type="evidence" value="ECO:0007669"/>
    <property type="project" value="TreeGrafter"/>
</dbReference>
<evidence type="ECO:0000313" key="6">
    <source>
        <dbReference type="EMBL" id="VDL49116.1"/>
    </source>
</evidence>
<evidence type="ECO:0000256" key="1">
    <source>
        <dbReference type="ARBA" id="ARBA00008070"/>
    </source>
</evidence>
<organism evidence="8">
    <name type="scientific">Hymenolepis diminuta</name>
    <name type="common">Rat tapeworm</name>
    <dbReference type="NCBI Taxonomy" id="6216"/>
    <lineage>
        <taxon>Eukaryota</taxon>
        <taxon>Metazoa</taxon>
        <taxon>Spiralia</taxon>
        <taxon>Lophotrochozoa</taxon>
        <taxon>Platyhelminthes</taxon>
        <taxon>Cestoda</taxon>
        <taxon>Eucestoda</taxon>
        <taxon>Cyclophyllidea</taxon>
        <taxon>Hymenolepididae</taxon>
        <taxon>Hymenolepis</taxon>
    </lineage>
</organism>
<dbReference type="Proteomes" id="UP000274504">
    <property type="component" value="Unassembled WGS sequence"/>
</dbReference>
<dbReference type="InterPro" id="IPR013577">
    <property type="entry name" value="LLGL2"/>
</dbReference>